<reference evidence="1 2" key="1">
    <citation type="journal article" date="2019" name="Sci. Rep.">
        <title>Orb-weaving spider Araneus ventricosus genome elucidates the spidroin gene catalogue.</title>
        <authorList>
            <person name="Kono N."/>
            <person name="Nakamura H."/>
            <person name="Ohtoshi R."/>
            <person name="Moran D.A.P."/>
            <person name="Shinohara A."/>
            <person name="Yoshida Y."/>
            <person name="Fujiwara M."/>
            <person name="Mori M."/>
            <person name="Tomita M."/>
            <person name="Arakawa K."/>
        </authorList>
    </citation>
    <scope>NUCLEOTIDE SEQUENCE [LARGE SCALE GENOMIC DNA]</scope>
</reference>
<accession>A0A4Y2C585</accession>
<organism evidence="1 2">
    <name type="scientific">Araneus ventricosus</name>
    <name type="common">Orbweaver spider</name>
    <name type="synonym">Epeira ventricosa</name>
    <dbReference type="NCBI Taxonomy" id="182803"/>
    <lineage>
        <taxon>Eukaryota</taxon>
        <taxon>Metazoa</taxon>
        <taxon>Ecdysozoa</taxon>
        <taxon>Arthropoda</taxon>
        <taxon>Chelicerata</taxon>
        <taxon>Arachnida</taxon>
        <taxon>Araneae</taxon>
        <taxon>Araneomorphae</taxon>
        <taxon>Entelegynae</taxon>
        <taxon>Araneoidea</taxon>
        <taxon>Araneidae</taxon>
        <taxon>Araneus</taxon>
    </lineage>
</organism>
<evidence type="ECO:0000313" key="1">
    <source>
        <dbReference type="EMBL" id="GBL98935.1"/>
    </source>
</evidence>
<keyword evidence="2" id="KW-1185">Reference proteome</keyword>
<evidence type="ECO:0000313" key="2">
    <source>
        <dbReference type="Proteomes" id="UP000499080"/>
    </source>
</evidence>
<dbReference type="AlphaFoldDB" id="A0A4Y2C585"/>
<proteinExistence type="predicted"/>
<dbReference type="Proteomes" id="UP000499080">
    <property type="component" value="Unassembled WGS sequence"/>
</dbReference>
<protein>
    <submittedName>
        <fullName evidence="1">Uncharacterized protein</fullName>
    </submittedName>
</protein>
<gene>
    <name evidence="1" type="ORF">AVEN_227800_1</name>
</gene>
<dbReference type="EMBL" id="BGPR01085320">
    <property type="protein sequence ID" value="GBL98935.1"/>
    <property type="molecule type" value="Genomic_DNA"/>
</dbReference>
<name>A0A4Y2C585_ARAVE</name>
<comment type="caution">
    <text evidence="1">The sequence shown here is derived from an EMBL/GenBank/DDBJ whole genome shotgun (WGS) entry which is preliminary data.</text>
</comment>
<sequence length="100" mass="10844">MSPVRKGLKSRPFHAKQIRPYHAKTDRRCEKPVAGVLSELAWCGVEGWISSLSQYPALHLDRPAINCSVVGACVCLVGKIRVSGIPRKSEKAVIGVTGYG</sequence>